<evidence type="ECO:0000313" key="1">
    <source>
        <dbReference type="EMBL" id="KAE8984005.1"/>
    </source>
</evidence>
<comment type="caution">
    <text evidence="1">The sequence shown here is derived from an EMBL/GenBank/DDBJ whole genome shotgun (WGS) entry which is preliminary data.</text>
</comment>
<reference evidence="1 2" key="1">
    <citation type="submission" date="2018-09" db="EMBL/GenBank/DDBJ databases">
        <title>Genomic investigation of the strawberry pathogen Phytophthora fragariae indicates pathogenicity is determined by transcriptional variation in three key races.</title>
        <authorList>
            <person name="Adams T.M."/>
            <person name="Armitage A.D."/>
            <person name="Sobczyk M.K."/>
            <person name="Bates H.J."/>
            <person name="Dunwell J.M."/>
            <person name="Nellist C.F."/>
            <person name="Harrison R.J."/>
        </authorList>
    </citation>
    <scope>NUCLEOTIDE SEQUENCE [LARGE SCALE GENOMIC DNA]</scope>
    <source>
        <strain evidence="1 2">SCRP245</strain>
    </source>
</reference>
<dbReference type="EMBL" id="QXFW01001936">
    <property type="protein sequence ID" value="KAE8984005.1"/>
    <property type="molecule type" value="Genomic_DNA"/>
</dbReference>
<dbReference type="AlphaFoldDB" id="A0A6A3IUH4"/>
<evidence type="ECO:0000313" key="2">
    <source>
        <dbReference type="Proteomes" id="UP000460718"/>
    </source>
</evidence>
<accession>A0A6A3IUH4</accession>
<name>A0A6A3IUH4_9STRA</name>
<sequence length="68" mass="7166">MSLSLNACAGLACGLRVCHTSGPDSWILRKRSMREPPTGIMAQISICDSPCCSSCITIPSDCCHSVPP</sequence>
<gene>
    <name evidence="1" type="ORF">PF011_g20949</name>
</gene>
<dbReference type="Proteomes" id="UP000460718">
    <property type="component" value="Unassembled WGS sequence"/>
</dbReference>
<proteinExistence type="predicted"/>
<protein>
    <submittedName>
        <fullName evidence="1">Uncharacterized protein</fullName>
    </submittedName>
</protein>
<organism evidence="1 2">
    <name type="scientific">Phytophthora fragariae</name>
    <dbReference type="NCBI Taxonomy" id="53985"/>
    <lineage>
        <taxon>Eukaryota</taxon>
        <taxon>Sar</taxon>
        <taxon>Stramenopiles</taxon>
        <taxon>Oomycota</taxon>
        <taxon>Peronosporomycetes</taxon>
        <taxon>Peronosporales</taxon>
        <taxon>Peronosporaceae</taxon>
        <taxon>Phytophthora</taxon>
    </lineage>
</organism>